<organism evidence="2 3">
    <name type="scientific">Bombardia bombarda</name>
    <dbReference type="NCBI Taxonomy" id="252184"/>
    <lineage>
        <taxon>Eukaryota</taxon>
        <taxon>Fungi</taxon>
        <taxon>Dikarya</taxon>
        <taxon>Ascomycota</taxon>
        <taxon>Pezizomycotina</taxon>
        <taxon>Sordariomycetes</taxon>
        <taxon>Sordariomycetidae</taxon>
        <taxon>Sordariales</taxon>
        <taxon>Lasiosphaeriaceae</taxon>
        <taxon>Bombardia</taxon>
    </lineage>
</organism>
<reference evidence="2" key="1">
    <citation type="submission" date="2023-06" db="EMBL/GenBank/DDBJ databases">
        <title>Genome-scale phylogeny and comparative genomics of the fungal order Sordariales.</title>
        <authorList>
            <consortium name="Lawrence Berkeley National Laboratory"/>
            <person name="Hensen N."/>
            <person name="Bonometti L."/>
            <person name="Westerberg I."/>
            <person name="Brannstrom I.O."/>
            <person name="Guillou S."/>
            <person name="Cros-Aarteil S."/>
            <person name="Calhoun S."/>
            <person name="Haridas S."/>
            <person name="Kuo A."/>
            <person name="Mondo S."/>
            <person name="Pangilinan J."/>
            <person name="Riley R."/>
            <person name="LaButti K."/>
            <person name="Andreopoulos B."/>
            <person name="Lipzen A."/>
            <person name="Chen C."/>
            <person name="Yanf M."/>
            <person name="Daum C."/>
            <person name="Ng V."/>
            <person name="Clum A."/>
            <person name="Steindorff A."/>
            <person name="Ohm R."/>
            <person name="Martin F."/>
            <person name="Silar P."/>
            <person name="Natvig D."/>
            <person name="Lalanne C."/>
            <person name="Gautier V."/>
            <person name="Ament-velasquez S.L."/>
            <person name="Kruys A."/>
            <person name="Hutchinson M.I."/>
            <person name="Powell A.J."/>
            <person name="Barry K."/>
            <person name="Miller A.N."/>
            <person name="Grigoriev I.V."/>
            <person name="Debuchy R."/>
            <person name="Gladieux P."/>
            <person name="Thoren M.H."/>
            <person name="Johannesson H."/>
        </authorList>
    </citation>
    <scope>NUCLEOTIDE SEQUENCE</scope>
    <source>
        <strain evidence="2">SMH3391-2</strain>
    </source>
</reference>
<sequence>MKAFIPLILAPMGALASQALTCTASAPLNVYCCASEKAEIVNTYPVNSTVVLGCAADDNSNGIWFRNTNGHFLPTTKLVTNCKLGNHTFSNIDALPKCSITNPGVDLSKCNANCASNNFPKLVIGRSVNGTNSTNTTTAHLSARSVPTLLVRSDDSTVNGTNTTTTYLSSRSLTNITTSKLSNETWTGDANVVRRSVRTKLRLHQ</sequence>
<comment type="caution">
    <text evidence="2">The sequence shown here is derived from an EMBL/GenBank/DDBJ whole genome shotgun (WGS) entry which is preliminary data.</text>
</comment>
<keyword evidence="1" id="KW-0732">Signal</keyword>
<evidence type="ECO:0000313" key="2">
    <source>
        <dbReference type="EMBL" id="KAK0630997.1"/>
    </source>
</evidence>
<gene>
    <name evidence="2" type="ORF">B0T17DRAFT_616580</name>
</gene>
<dbReference type="Proteomes" id="UP001174934">
    <property type="component" value="Unassembled WGS sequence"/>
</dbReference>
<accession>A0AA40CAD2</accession>
<feature type="signal peptide" evidence="1">
    <location>
        <begin position="1"/>
        <end position="16"/>
    </location>
</feature>
<dbReference type="EMBL" id="JAULSR010000002">
    <property type="protein sequence ID" value="KAK0630997.1"/>
    <property type="molecule type" value="Genomic_DNA"/>
</dbReference>
<protein>
    <recommendedName>
        <fullName evidence="4">Cyanovirin-N domain-containing protein</fullName>
    </recommendedName>
</protein>
<feature type="chain" id="PRO_5041421597" description="Cyanovirin-N domain-containing protein" evidence="1">
    <location>
        <begin position="17"/>
        <end position="205"/>
    </location>
</feature>
<evidence type="ECO:0000256" key="1">
    <source>
        <dbReference type="SAM" id="SignalP"/>
    </source>
</evidence>
<dbReference type="AlphaFoldDB" id="A0AA40CAD2"/>
<keyword evidence="3" id="KW-1185">Reference proteome</keyword>
<proteinExistence type="predicted"/>
<name>A0AA40CAD2_9PEZI</name>
<evidence type="ECO:0000313" key="3">
    <source>
        <dbReference type="Proteomes" id="UP001174934"/>
    </source>
</evidence>
<evidence type="ECO:0008006" key="4">
    <source>
        <dbReference type="Google" id="ProtNLM"/>
    </source>
</evidence>